<protein>
    <submittedName>
        <fullName evidence="6">Succinate CoA transferase</fullName>
    </submittedName>
</protein>
<dbReference type="InterPro" id="IPR038460">
    <property type="entry name" value="AcetylCoA_hyd_C_sf"/>
</dbReference>
<keyword evidence="6" id="KW-0808">Transferase</keyword>
<dbReference type="InterPro" id="IPR026888">
    <property type="entry name" value="AcetylCoA_hyd_C"/>
</dbReference>
<reference evidence="6" key="1">
    <citation type="journal article" date="2015" name="Genome Announc.">
        <title>Draft Genome Sequence of Bacteroidales Strain TBC1, a Novel Isolate from a Methanogenic Wastewater Treatment System.</title>
        <authorList>
            <person name="Tourlousse D.M."/>
            <person name="Matsuura N."/>
            <person name="Sun L."/>
            <person name="Toyonaga M."/>
            <person name="Kuroda K."/>
            <person name="Ohashi A."/>
            <person name="Cruz R."/>
            <person name="Yamaguchi T."/>
            <person name="Sekiguchi Y."/>
        </authorList>
    </citation>
    <scope>NUCLEOTIDE SEQUENCE [LARGE SCALE GENOMIC DNA]</scope>
    <source>
        <strain evidence="6">TBC1</strain>
    </source>
</reference>
<dbReference type="STRING" id="1678841.TBC1_1290"/>
<comment type="similarity">
    <text evidence="1">Belongs to the acetyl-CoA hydrolase/transferase family.</text>
</comment>
<dbReference type="Pfam" id="PF13336">
    <property type="entry name" value="AcetylCoA_hyd_C"/>
    <property type="match status" value="1"/>
</dbReference>
<accession>A0A0S7C2G9</accession>
<gene>
    <name evidence="6" type="ORF">TBC1_1290</name>
</gene>
<dbReference type="AlphaFoldDB" id="A0A0S7C2G9"/>
<dbReference type="Proteomes" id="UP000053091">
    <property type="component" value="Unassembled WGS sequence"/>
</dbReference>
<dbReference type="InterPro" id="IPR037171">
    <property type="entry name" value="NagB/RpiA_transferase-like"/>
</dbReference>
<name>A0A0S7C2G9_9BACT</name>
<dbReference type="PANTHER" id="PTHR43609:SF1">
    <property type="entry name" value="ACETYL-COA HYDROLASE"/>
    <property type="match status" value="1"/>
</dbReference>
<dbReference type="Pfam" id="PF02550">
    <property type="entry name" value="AcetylCoA_hydro"/>
    <property type="match status" value="1"/>
</dbReference>
<feature type="binding site" evidence="3">
    <location>
        <position position="398"/>
    </location>
    <ligand>
        <name>CoA</name>
        <dbReference type="ChEBI" id="CHEBI:57287"/>
    </ligand>
</feature>
<feature type="binding site" evidence="3">
    <location>
        <position position="374"/>
    </location>
    <ligand>
        <name>CoA</name>
        <dbReference type="ChEBI" id="CHEBI:57287"/>
    </ligand>
</feature>
<feature type="domain" description="Acetyl-CoA hydrolase/transferase C-terminal" evidence="5">
    <location>
        <begin position="316"/>
        <end position="460"/>
    </location>
</feature>
<dbReference type="FunFam" id="3.40.1080.20:FF:000001">
    <property type="entry name" value="Acetyl-CoA hydrolase Ach1"/>
    <property type="match status" value="1"/>
</dbReference>
<dbReference type="GO" id="GO:0003986">
    <property type="term" value="F:acetyl-CoA hydrolase activity"/>
    <property type="evidence" value="ECO:0007669"/>
    <property type="project" value="TreeGrafter"/>
</dbReference>
<dbReference type="InterPro" id="IPR017821">
    <property type="entry name" value="Succinate_CoA_transferase"/>
</dbReference>
<evidence type="ECO:0000313" key="6">
    <source>
        <dbReference type="EMBL" id="GAP44289.1"/>
    </source>
</evidence>
<evidence type="ECO:0000256" key="3">
    <source>
        <dbReference type="PIRSR" id="PIRSR617821-2"/>
    </source>
</evidence>
<dbReference type="GO" id="GO:0006084">
    <property type="term" value="P:acetyl-CoA metabolic process"/>
    <property type="evidence" value="ECO:0007669"/>
    <property type="project" value="InterPro"/>
</dbReference>
<dbReference type="SUPFAM" id="SSF100950">
    <property type="entry name" value="NagB/RpiA/CoA transferase-like"/>
    <property type="match status" value="2"/>
</dbReference>
<feature type="active site" description="5-glutamyl coenzyme A thioester intermediate" evidence="2">
    <location>
        <position position="284"/>
    </location>
</feature>
<evidence type="ECO:0000313" key="7">
    <source>
        <dbReference type="Proteomes" id="UP000053091"/>
    </source>
</evidence>
<dbReference type="PANTHER" id="PTHR43609">
    <property type="entry name" value="ACETYL-COA HYDROLASE"/>
    <property type="match status" value="1"/>
</dbReference>
<keyword evidence="7" id="KW-1185">Reference proteome</keyword>
<dbReference type="InterPro" id="IPR003702">
    <property type="entry name" value="ActCoA_hydro_N"/>
</dbReference>
<dbReference type="GO" id="GO:0006083">
    <property type="term" value="P:acetate metabolic process"/>
    <property type="evidence" value="ECO:0007669"/>
    <property type="project" value="InterPro"/>
</dbReference>
<feature type="domain" description="Acetyl-CoA hydrolase/transferase N-terminal" evidence="4">
    <location>
        <begin position="7"/>
        <end position="210"/>
    </location>
</feature>
<evidence type="ECO:0000259" key="5">
    <source>
        <dbReference type="Pfam" id="PF13336"/>
    </source>
</evidence>
<evidence type="ECO:0000256" key="2">
    <source>
        <dbReference type="PIRSR" id="PIRSR617821-1"/>
    </source>
</evidence>
<sequence length="499" mass="54165">MALRFMTAEEAADLISHDDVVGFSGFTPAGSVKSIPVAIGEKAKAAHAQGKPFKIGVITGASTGDSLDGSLARAEAVKFRTPYQSNADLRNLINAGKADYFDSHLSTVGQTIRYGFLGKMNWGIIEACDVTEQGEIVLTTGVGISPTICQYADRLLIELNSYHPKRLRGMHDLLVVADPPHRREIPIYRASDRAGAEVIKVDPGKIAGVVLTNHADEVGGFAGSDEVTNRIGMNVADFLSNELRKGRIPSSFLPLQSGVGNIANAVLAALGEHKGIPDFEMYTEVIQDSVIQLMETGRIKFASGCSLTVSQEMLSHVYDNLDFFHERIVLRPQEISNSPEVARRLGIVSMNTALEVDLFGNVNSTNVMGRKMMNGIGGSGDFTRNAYISIFSCPSVAKGGKISAFVPMVSHTDHSEHSVQVIITEQGIADLRSKSPKAKMEAIIENCVHPDYREALRDYANLAGDTHTPCTLSAAFGMHMEFERSGDMRNINWGDCFRR</sequence>
<dbReference type="OrthoDB" id="9801795at2"/>
<evidence type="ECO:0000259" key="4">
    <source>
        <dbReference type="Pfam" id="PF02550"/>
    </source>
</evidence>
<dbReference type="Gene3D" id="3.40.1080.10">
    <property type="entry name" value="Glutaconate Coenzyme A-transferase"/>
    <property type="match status" value="1"/>
</dbReference>
<proteinExistence type="inferred from homology"/>
<feature type="binding site" evidence="3">
    <location>
        <position position="378"/>
    </location>
    <ligand>
        <name>CoA</name>
        <dbReference type="ChEBI" id="CHEBI:57287"/>
    </ligand>
</feature>
<dbReference type="NCBIfam" id="TIGR03458">
    <property type="entry name" value="YgfH_subfam"/>
    <property type="match status" value="1"/>
</dbReference>
<dbReference type="Gene3D" id="3.40.1080.20">
    <property type="entry name" value="Acetyl-CoA hydrolase/transferase C-terminal domain"/>
    <property type="match status" value="1"/>
</dbReference>
<dbReference type="RefSeq" id="WP_062043324.1">
    <property type="nucleotide sequence ID" value="NZ_DF968183.1"/>
</dbReference>
<dbReference type="GO" id="GO:0008775">
    <property type="term" value="F:acetate CoA-transferase activity"/>
    <property type="evidence" value="ECO:0007669"/>
    <property type="project" value="InterPro"/>
</dbReference>
<dbReference type="Gene3D" id="3.30.750.70">
    <property type="entry name" value="4-hydroxybutyrate coenzyme like domains"/>
    <property type="match status" value="1"/>
</dbReference>
<dbReference type="InterPro" id="IPR046433">
    <property type="entry name" value="ActCoA_hydro"/>
</dbReference>
<dbReference type="PATRIC" id="fig|1678841.3.peg.2759"/>
<dbReference type="EMBL" id="DF968183">
    <property type="protein sequence ID" value="GAP44289.1"/>
    <property type="molecule type" value="Genomic_DNA"/>
</dbReference>
<organism evidence="6">
    <name type="scientific">Lentimicrobium saccharophilum</name>
    <dbReference type="NCBI Taxonomy" id="1678841"/>
    <lineage>
        <taxon>Bacteria</taxon>
        <taxon>Pseudomonadati</taxon>
        <taxon>Bacteroidota</taxon>
        <taxon>Bacteroidia</taxon>
        <taxon>Bacteroidales</taxon>
        <taxon>Lentimicrobiaceae</taxon>
        <taxon>Lentimicrobium</taxon>
    </lineage>
</organism>
<evidence type="ECO:0000256" key="1">
    <source>
        <dbReference type="ARBA" id="ARBA00009632"/>
    </source>
</evidence>